<protein>
    <submittedName>
        <fullName evidence="2">Uncharacterized protein</fullName>
    </submittedName>
</protein>
<evidence type="ECO:0000313" key="2">
    <source>
        <dbReference type="EMBL" id="KNC74374.1"/>
    </source>
</evidence>
<dbReference type="EMBL" id="KQ244473">
    <property type="protein sequence ID" value="KNC74374.1"/>
    <property type="molecule type" value="Genomic_DNA"/>
</dbReference>
<feature type="region of interest" description="Disordered" evidence="1">
    <location>
        <begin position="26"/>
        <end position="121"/>
    </location>
</feature>
<dbReference type="GeneID" id="25913580"/>
<keyword evidence="3" id="KW-1185">Reference proteome</keyword>
<evidence type="ECO:0000256" key="1">
    <source>
        <dbReference type="SAM" id="MobiDB-lite"/>
    </source>
</evidence>
<organism evidence="2 3">
    <name type="scientific">Sphaeroforma arctica JP610</name>
    <dbReference type="NCBI Taxonomy" id="667725"/>
    <lineage>
        <taxon>Eukaryota</taxon>
        <taxon>Ichthyosporea</taxon>
        <taxon>Ichthyophonida</taxon>
        <taxon>Sphaeroforma</taxon>
    </lineage>
</organism>
<gene>
    <name evidence="2" type="ORF">SARC_13076</name>
</gene>
<feature type="compositionally biased region" description="Gly residues" evidence="1">
    <location>
        <begin position="308"/>
        <end position="323"/>
    </location>
</feature>
<reference evidence="2 3" key="1">
    <citation type="submission" date="2011-02" db="EMBL/GenBank/DDBJ databases">
        <title>The Genome Sequence of Sphaeroforma arctica JP610.</title>
        <authorList>
            <consortium name="The Broad Institute Genome Sequencing Platform"/>
            <person name="Russ C."/>
            <person name="Cuomo C."/>
            <person name="Young S.K."/>
            <person name="Zeng Q."/>
            <person name="Gargeya S."/>
            <person name="Alvarado L."/>
            <person name="Berlin A."/>
            <person name="Chapman S.B."/>
            <person name="Chen Z."/>
            <person name="Freedman E."/>
            <person name="Gellesch M."/>
            <person name="Goldberg J."/>
            <person name="Griggs A."/>
            <person name="Gujja S."/>
            <person name="Heilman E."/>
            <person name="Heiman D."/>
            <person name="Howarth C."/>
            <person name="Mehta T."/>
            <person name="Neiman D."/>
            <person name="Pearson M."/>
            <person name="Roberts A."/>
            <person name="Saif S."/>
            <person name="Shea T."/>
            <person name="Shenoy N."/>
            <person name="Sisk P."/>
            <person name="Stolte C."/>
            <person name="Sykes S."/>
            <person name="White J."/>
            <person name="Yandava C."/>
            <person name="Burger G."/>
            <person name="Gray M.W."/>
            <person name="Holland P.W.H."/>
            <person name="King N."/>
            <person name="Lang F.B.F."/>
            <person name="Roger A.J."/>
            <person name="Ruiz-Trillo I."/>
            <person name="Haas B."/>
            <person name="Nusbaum C."/>
            <person name="Birren B."/>
        </authorList>
    </citation>
    <scope>NUCLEOTIDE SEQUENCE [LARGE SCALE GENOMIC DNA]</scope>
    <source>
        <strain evidence="2 3">JP610</strain>
    </source>
</reference>
<name>A0A0L0FCB1_9EUKA</name>
<sequence>MRNAELEHLIPAPEAHSLPTFEELSLANEDIESEDSAEIGDEVKEWGTSDTQSYAQSSTQSNIQGNTQNNTQGNTQSKPASVAHSDTGGLHIRGMGTTTSTEKTGGGKAPPHTPQDTPTQQQPLLYGGLERENGPLRVSLPASASKAMIPPAYDKVHTRSTATYTGTVVDFAATDRDVRSTSKETHTSTAYSNPAVDRVGRRLAAVAPVDAGAKANADTALARSRSGSGSILQAITKRAQRLTTARNHPRTYSNSEANNTARSCATDTGSGTDAGHMLEMQDFTPAGDGSVPQSETESGEVHHARTGSTGGIGIAQIGGGGVEDGGRVKGRSHGVGTRRDVRGKHSRTKSLNALQILKKTVLSEGNGQDTA</sequence>
<proteinExistence type="predicted"/>
<accession>A0A0L0FCB1</accession>
<feature type="compositionally biased region" description="Polar residues" evidence="1">
    <location>
        <begin position="241"/>
        <end position="271"/>
    </location>
</feature>
<feature type="compositionally biased region" description="Acidic residues" evidence="1">
    <location>
        <begin position="29"/>
        <end position="40"/>
    </location>
</feature>
<evidence type="ECO:0000313" key="3">
    <source>
        <dbReference type="Proteomes" id="UP000054560"/>
    </source>
</evidence>
<dbReference type="RefSeq" id="XP_014148276.1">
    <property type="nucleotide sequence ID" value="XM_014292801.1"/>
</dbReference>
<feature type="compositionally biased region" description="Low complexity" evidence="1">
    <location>
        <begin position="94"/>
        <end position="103"/>
    </location>
</feature>
<feature type="compositionally biased region" description="Low complexity" evidence="1">
    <location>
        <begin position="56"/>
        <end position="77"/>
    </location>
</feature>
<feature type="region of interest" description="Disordered" evidence="1">
    <location>
        <begin position="240"/>
        <end position="352"/>
    </location>
</feature>
<dbReference type="Proteomes" id="UP000054560">
    <property type="component" value="Unassembled WGS sequence"/>
</dbReference>
<feature type="region of interest" description="Disordered" evidence="1">
    <location>
        <begin position="1"/>
        <end position="20"/>
    </location>
</feature>
<dbReference type="AlphaFoldDB" id="A0A0L0FCB1"/>